<dbReference type="OrthoDB" id="10031947at2759"/>
<feature type="region of interest" description="Disordered" evidence="5">
    <location>
        <begin position="69"/>
        <end position="134"/>
    </location>
</feature>
<gene>
    <name evidence="7" type="ORF">HYPBUDRAFT_157240</name>
</gene>
<evidence type="ECO:0000259" key="6">
    <source>
        <dbReference type="PROSITE" id="PS50048"/>
    </source>
</evidence>
<dbReference type="RefSeq" id="XP_020076206.1">
    <property type="nucleotide sequence ID" value="XM_020222278.1"/>
</dbReference>
<organism evidence="7 8">
    <name type="scientific">Hyphopichia burtonii NRRL Y-1933</name>
    <dbReference type="NCBI Taxonomy" id="984485"/>
    <lineage>
        <taxon>Eukaryota</taxon>
        <taxon>Fungi</taxon>
        <taxon>Dikarya</taxon>
        <taxon>Ascomycota</taxon>
        <taxon>Saccharomycotina</taxon>
        <taxon>Pichiomycetes</taxon>
        <taxon>Debaryomycetaceae</taxon>
        <taxon>Hyphopichia</taxon>
    </lineage>
</organism>
<keyword evidence="2" id="KW-0479">Metal-binding</keyword>
<dbReference type="PROSITE" id="PS50048">
    <property type="entry name" value="ZN2_CY6_FUNGAL_2"/>
    <property type="match status" value="1"/>
</dbReference>
<feature type="domain" description="Zn(2)-C6 fungal-type" evidence="6">
    <location>
        <begin position="30"/>
        <end position="62"/>
    </location>
</feature>
<evidence type="ECO:0000256" key="1">
    <source>
        <dbReference type="ARBA" id="ARBA00004123"/>
    </source>
</evidence>
<keyword evidence="4" id="KW-0539">Nucleus</keyword>
<dbReference type="GO" id="GO:0005634">
    <property type="term" value="C:nucleus"/>
    <property type="evidence" value="ECO:0007669"/>
    <property type="project" value="UniProtKB-SubCell"/>
</dbReference>
<dbReference type="GeneID" id="30996827"/>
<dbReference type="Gene3D" id="4.10.240.10">
    <property type="entry name" value="Zn(2)-C6 fungal-type DNA-binding domain"/>
    <property type="match status" value="1"/>
</dbReference>
<name>A0A1E4RIQ4_9ASCO</name>
<dbReference type="PANTHER" id="PTHR46910:SF3">
    <property type="entry name" value="HALOTOLERANCE PROTEIN 9-RELATED"/>
    <property type="match status" value="1"/>
</dbReference>
<evidence type="ECO:0000256" key="5">
    <source>
        <dbReference type="SAM" id="MobiDB-lite"/>
    </source>
</evidence>
<feature type="compositionally biased region" description="Polar residues" evidence="5">
    <location>
        <begin position="124"/>
        <end position="133"/>
    </location>
</feature>
<accession>A0A1E4RIQ4</accession>
<dbReference type="Pfam" id="PF04082">
    <property type="entry name" value="Fungal_trans"/>
    <property type="match status" value="1"/>
</dbReference>
<dbReference type="SMART" id="SM00906">
    <property type="entry name" value="Fungal_trans"/>
    <property type="match status" value="1"/>
</dbReference>
<reference evidence="8" key="1">
    <citation type="submission" date="2016-05" db="EMBL/GenBank/DDBJ databases">
        <title>Comparative genomics of biotechnologically important yeasts.</title>
        <authorList>
            <consortium name="DOE Joint Genome Institute"/>
            <person name="Riley R."/>
            <person name="Haridas S."/>
            <person name="Wolfe K.H."/>
            <person name="Lopes M.R."/>
            <person name="Hittinger C.T."/>
            <person name="Goker M."/>
            <person name="Salamov A."/>
            <person name="Wisecaver J."/>
            <person name="Long T.M."/>
            <person name="Aerts A.L."/>
            <person name="Barry K."/>
            <person name="Choi C."/>
            <person name="Clum A."/>
            <person name="Coughlan A.Y."/>
            <person name="Deshpande S."/>
            <person name="Douglass A.P."/>
            <person name="Hanson S.J."/>
            <person name="Klenk H.-P."/>
            <person name="Labutti K."/>
            <person name="Lapidus A."/>
            <person name="Lindquist E."/>
            <person name="Lipzen A."/>
            <person name="Meier-Kolthoff J.P."/>
            <person name="Ohm R.A."/>
            <person name="Otillar R.P."/>
            <person name="Pangilinan J."/>
            <person name="Peng Y."/>
            <person name="Rokas A."/>
            <person name="Rosa C.A."/>
            <person name="Scheuner C."/>
            <person name="Sibirny A.A."/>
            <person name="Slot J.C."/>
            <person name="Stielow J.B."/>
            <person name="Sun H."/>
            <person name="Kurtzman C.P."/>
            <person name="Blackwell M."/>
            <person name="Grigoriev I.V."/>
            <person name="Jeffries T.W."/>
        </authorList>
    </citation>
    <scope>NUCLEOTIDE SEQUENCE [LARGE SCALE GENOMIC DNA]</scope>
    <source>
        <strain evidence="8">NRRL Y-1933</strain>
    </source>
</reference>
<sequence>MLLISDFSHSIIVFPAFNESYKTRKRTFKCCQNCRVKRVKCTKDHEFLGCSNCHKYNLQCDLATASSFSSQSPPSKSQSPQNLNAPGPNHSSKSNSPPTNHLKNERISRKRTATPEITSKRRSSATSVSTQTGELDMKTITPQYLKNRFNFNISGPDSVSSYQYVYQDHPKAIVYRKITDKSIYHESGVYVDFQHENPNETPDENSEDSKPYKLRNFDGSERQAYIKNRRTFEFLLSLDAFTLSSENFQITEAEVNDLIKLYFLKLNSIFPIVHTKRFWDDFLENKAQSVIIYAIVLAILRDKMAEKVLKNVFLRTKKKSDFRANEMSNREYHDYFVEFTTELEYKIRQILLILPELGDNDKVTRLSTHLLLSYHFRFDKLGNEQSSHDLCAAINLAGSLGMQMKITDKNVPEEKIEYSRNIWWCCYIFDRFNAIINCRFLFIRKNDFNVELPTNLPYLFSMVKMAKSFEQMLFAIYQPFDNEHRTDDTLAYRQQMFDIDGFQNKEFAKCDEEFQKVKKGLIHEPLQNCSTIEGLQENIVPYLNSSIEFLTRMSNNILILASQKAKYDDLEIPNRIPEEAALRASLNILWYINKTKPELLIQIPLVVWCITLAMACSLKRKARNSLKEGAGNPEPKDPYYGFTIFDYMSTLEIFSDKWWVVEEICHLCKDFIKQLETPPKLFNSIDANHKSSTNDLTKFIPGTPRQSVNSAIQSPVNLNKTKSIPSIKSILTDDFMNGNDLNSHPITNALPPITTPTQIGNSGPILGNNPMNSHSDLNPIQNQNPDPSSTNVNSAPQYGPNINGYDDYLESMHIDVFDNEFFKDLPNLMNFMNS</sequence>
<dbReference type="InterPro" id="IPR050987">
    <property type="entry name" value="AtrR-like"/>
</dbReference>
<feature type="compositionally biased region" description="Low complexity" evidence="5">
    <location>
        <begin position="69"/>
        <end position="81"/>
    </location>
</feature>
<evidence type="ECO:0000256" key="2">
    <source>
        <dbReference type="ARBA" id="ARBA00022723"/>
    </source>
</evidence>
<feature type="region of interest" description="Disordered" evidence="5">
    <location>
        <begin position="760"/>
        <end position="801"/>
    </location>
</feature>
<dbReference type="PANTHER" id="PTHR46910">
    <property type="entry name" value="TRANSCRIPTION FACTOR PDR1"/>
    <property type="match status" value="1"/>
</dbReference>
<dbReference type="CDD" id="cd12148">
    <property type="entry name" value="fungal_TF_MHR"/>
    <property type="match status" value="1"/>
</dbReference>
<dbReference type="InterPro" id="IPR001138">
    <property type="entry name" value="Zn2Cys6_DnaBD"/>
</dbReference>
<proteinExistence type="predicted"/>
<evidence type="ECO:0000256" key="3">
    <source>
        <dbReference type="ARBA" id="ARBA00023125"/>
    </source>
</evidence>
<keyword evidence="8" id="KW-1185">Reference proteome</keyword>
<evidence type="ECO:0000313" key="8">
    <source>
        <dbReference type="Proteomes" id="UP000095085"/>
    </source>
</evidence>
<feature type="compositionally biased region" description="Polar residues" evidence="5">
    <location>
        <begin position="769"/>
        <end position="796"/>
    </location>
</feature>
<feature type="compositionally biased region" description="Polar residues" evidence="5">
    <location>
        <begin position="89"/>
        <end position="101"/>
    </location>
</feature>
<dbReference type="InterPro" id="IPR007219">
    <property type="entry name" value="XnlR_reg_dom"/>
</dbReference>
<dbReference type="EMBL" id="KV454541">
    <property type="protein sequence ID" value="ODV67139.1"/>
    <property type="molecule type" value="Genomic_DNA"/>
</dbReference>
<dbReference type="CDD" id="cd00067">
    <property type="entry name" value="GAL4"/>
    <property type="match status" value="1"/>
</dbReference>
<protein>
    <recommendedName>
        <fullName evidence="6">Zn(2)-C6 fungal-type domain-containing protein</fullName>
    </recommendedName>
</protein>
<evidence type="ECO:0000256" key="4">
    <source>
        <dbReference type="ARBA" id="ARBA00023242"/>
    </source>
</evidence>
<dbReference type="GO" id="GO:0008270">
    <property type="term" value="F:zinc ion binding"/>
    <property type="evidence" value="ECO:0007669"/>
    <property type="project" value="InterPro"/>
</dbReference>
<dbReference type="Proteomes" id="UP000095085">
    <property type="component" value="Unassembled WGS sequence"/>
</dbReference>
<dbReference type="GO" id="GO:0003677">
    <property type="term" value="F:DNA binding"/>
    <property type="evidence" value="ECO:0007669"/>
    <property type="project" value="UniProtKB-KW"/>
</dbReference>
<dbReference type="Pfam" id="PF00172">
    <property type="entry name" value="Zn_clus"/>
    <property type="match status" value="1"/>
</dbReference>
<dbReference type="InterPro" id="IPR036864">
    <property type="entry name" value="Zn2-C6_fun-type_DNA-bd_sf"/>
</dbReference>
<evidence type="ECO:0000313" key="7">
    <source>
        <dbReference type="EMBL" id="ODV67139.1"/>
    </source>
</evidence>
<dbReference type="STRING" id="984485.A0A1E4RIQ4"/>
<comment type="subcellular location">
    <subcellularLocation>
        <location evidence="1">Nucleus</location>
    </subcellularLocation>
</comment>
<dbReference type="SUPFAM" id="SSF57701">
    <property type="entry name" value="Zn2/Cys6 DNA-binding domain"/>
    <property type="match status" value="1"/>
</dbReference>
<keyword evidence="3" id="KW-0238">DNA-binding</keyword>
<dbReference type="GO" id="GO:0000981">
    <property type="term" value="F:DNA-binding transcription factor activity, RNA polymerase II-specific"/>
    <property type="evidence" value="ECO:0007669"/>
    <property type="project" value="InterPro"/>
</dbReference>
<dbReference type="GO" id="GO:0006351">
    <property type="term" value="P:DNA-templated transcription"/>
    <property type="evidence" value="ECO:0007669"/>
    <property type="project" value="InterPro"/>
</dbReference>
<dbReference type="AlphaFoldDB" id="A0A1E4RIQ4"/>